<evidence type="ECO:0000313" key="3">
    <source>
        <dbReference type="Proteomes" id="UP000242715"/>
    </source>
</evidence>
<sequence length="172" mass="19954">MTLVIDAVHLLSLYCRCNPTIEFIPVNLTSIIDADIDLWCVFRHSEPYVAQCVFELLRGLNNVKYLTMSIITLQCLDHTKDTLHLLPVFHNLTHLYVESSSSKDNYYESSDDEEHEDEHDEDEHDDVRCIIGVLPATALRSHFENLEASRMKISLEEVLWKAIRFDSLEDML</sequence>
<name>A0A2Z6P754_TRISU</name>
<evidence type="ECO:0000256" key="1">
    <source>
        <dbReference type="SAM" id="MobiDB-lite"/>
    </source>
</evidence>
<dbReference type="Proteomes" id="UP000242715">
    <property type="component" value="Unassembled WGS sequence"/>
</dbReference>
<organism evidence="2 3">
    <name type="scientific">Trifolium subterraneum</name>
    <name type="common">Subterranean clover</name>
    <dbReference type="NCBI Taxonomy" id="3900"/>
    <lineage>
        <taxon>Eukaryota</taxon>
        <taxon>Viridiplantae</taxon>
        <taxon>Streptophyta</taxon>
        <taxon>Embryophyta</taxon>
        <taxon>Tracheophyta</taxon>
        <taxon>Spermatophyta</taxon>
        <taxon>Magnoliopsida</taxon>
        <taxon>eudicotyledons</taxon>
        <taxon>Gunneridae</taxon>
        <taxon>Pentapetalae</taxon>
        <taxon>rosids</taxon>
        <taxon>fabids</taxon>
        <taxon>Fabales</taxon>
        <taxon>Fabaceae</taxon>
        <taxon>Papilionoideae</taxon>
        <taxon>50 kb inversion clade</taxon>
        <taxon>NPAAA clade</taxon>
        <taxon>Hologalegina</taxon>
        <taxon>IRL clade</taxon>
        <taxon>Trifolieae</taxon>
        <taxon>Trifolium</taxon>
    </lineage>
</organism>
<protein>
    <recommendedName>
        <fullName evidence="4">FBD domain-containing protein</fullName>
    </recommendedName>
</protein>
<evidence type="ECO:0000313" key="2">
    <source>
        <dbReference type="EMBL" id="GAU39569.1"/>
    </source>
</evidence>
<keyword evidence="3" id="KW-1185">Reference proteome</keyword>
<evidence type="ECO:0008006" key="4">
    <source>
        <dbReference type="Google" id="ProtNLM"/>
    </source>
</evidence>
<proteinExistence type="predicted"/>
<reference evidence="3" key="1">
    <citation type="journal article" date="2017" name="Front. Plant Sci.">
        <title>Climate Clever Clovers: New Paradigm to Reduce the Environmental Footprint of Ruminants by Breeding Low Methanogenic Forages Utilizing Haplotype Variation.</title>
        <authorList>
            <person name="Kaur P."/>
            <person name="Appels R."/>
            <person name="Bayer P.E."/>
            <person name="Keeble-Gagnere G."/>
            <person name="Wang J."/>
            <person name="Hirakawa H."/>
            <person name="Shirasawa K."/>
            <person name="Vercoe P."/>
            <person name="Stefanova K."/>
            <person name="Durmic Z."/>
            <person name="Nichols P."/>
            <person name="Revell C."/>
            <person name="Isobe S.N."/>
            <person name="Edwards D."/>
            <person name="Erskine W."/>
        </authorList>
    </citation>
    <scope>NUCLEOTIDE SEQUENCE [LARGE SCALE GENOMIC DNA]</scope>
    <source>
        <strain evidence="3">cv. Daliak</strain>
    </source>
</reference>
<gene>
    <name evidence="2" type="ORF">TSUD_38220</name>
</gene>
<dbReference type="EMBL" id="DF973767">
    <property type="protein sequence ID" value="GAU39569.1"/>
    <property type="molecule type" value="Genomic_DNA"/>
</dbReference>
<dbReference type="OrthoDB" id="1298252at2759"/>
<dbReference type="AlphaFoldDB" id="A0A2Z6P754"/>
<feature type="compositionally biased region" description="Acidic residues" evidence="1">
    <location>
        <begin position="109"/>
        <end position="124"/>
    </location>
</feature>
<feature type="region of interest" description="Disordered" evidence="1">
    <location>
        <begin position="103"/>
        <end position="124"/>
    </location>
</feature>
<accession>A0A2Z6P754</accession>